<comment type="similarity">
    <text evidence="1 7">Belongs to the peptidase M3 family.</text>
</comment>
<name>L5KCL7_PTEAL</name>
<dbReference type="GO" id="GO:0006518">
    <property type="term" value="P:peptide metabolic process"/>
    <property type="evidence" value="ECO:0007669"/>
    <property type="project" value="TreeGrafter"/>
</dbReference>
<evidence type="ECO:0000256" key="4">
    <source>
        <dbReference type="ARBA" id="ARBA00022801"/>
    </source>
</evidence>
<keyword evidence="5 7" id="KW-0862">Zinc</keyword>
<keyword evidence="10" id="KW-1185">Reference proteome</keyword>
<dbReference type="Pfam" id="PF01432">
    <property type="entry name" value="Peptidase_M3"/>
    <property type="match status" value="1"/>
</dbReference>
<accession>L5KCL7</accession>
<dbReference type="GO" id="GO:0006627">
    <property type="term" value="P:protein processing involved in protein targeting to mitochondrion"/>
    <property type="evidence" value="ECO:0007669"/>
    <property type="project" value="TreeGrafter"/>
</dbReference>
<sequence>MYSHILPARQGKATDELPALQPPRSSCLFCVVLRGGGVPWDGGEVGRIQAWQLRFSHLVGYGAKYYSYLMSRAVASMVWKECFLRDPFNRAAGERYRREMLAHGGGREPSLMVQGMLQKCPSIDDFVSALVSDLDLDAETFLMDSE</sequence>
<evidence type="ECO:0000259" key="8">
    <source>
        <dbReference type="Pfam" id="PF01432"/>
    </source>
</evidence>
<comment type="cofactor">
    <cofactor evidence="7">
        <name>Zn(2+)</name>
        <dbReference type="ChEBI" id="CHEBI:29105"/>
    </cofactor>
    <text evidence="7">Binds 1 zinc ion.</text>
</comment>
<dbReference type="InParanoid" id="L5KCL7"/>
<evidence type="ECO:0000313" key="10">
    <source>
        <dbReference type="Proteomes" id="UP000010552"/>
    </source>
</evidence>
<dbReference type="InterPro" id="IPR024077">
    <property type="entry name" value="Neurolysin/TOP_dom2"/>
</dbReference>
<dbReference type="GO" id="GO:0005739">
    <property type="term" value="C:mitochondrion"/>
    <property type="evidence" value="ECO:0007669"/>
    <property type="project" value="TreeGrafter"/>
</dbReference>
<evidence type="ECO:0000256" key="6">
    <source>
        <dbReference type="ARBA" id="ARBA00023049"/>
    </source>
</evidence>
<dbReference type="STRING" id="9402.L5KCL7"/>
<dbReference type="EMBL" id="KB030834">
    <property type="protein sequence ID" value="ELK09295.1"/>
    <property type="molecule type" value="Genomic_DNA"/>
</dbReference>
<keyword evidence="2 7" id="KW-0645">Protease</keyword>
<keyword evidence="4 7" id="KW-0378">Hydrolase</keyword>
<evidence type="ECO:0000256" key="3">
    <source>
        <dbReference type="ARBA" id="ARBA00022723"/>
    </source>
</evidence>
<evidence type="ECO:0000256" key="1">
    <source>
        <dbReference type="ARBA" id="ARBA00006040"/>
    </source>
</evidence>
<dbReference type="GO" id="GO:0046872">
    <property type="term" value="F:metal ion binding"/>
    <property type="evidence" value="ECO:0007669"/>
    <property type="project" value="UniProtKB-UniRule"/>
</dbReference>
<proteinExistence type="inferred from homology"/>
<dbReference type="AlphaFoldDB" id="L5KCL7"/>
<dbReference type="InterPro" id="IPR045090">
    <property type="entry name" value="Pept_M3A_M3B"/>
</dbReference>
<keyword evidence="3 7" id="KW-0479">Metal-binding</keyword>
<dbReference type="Gene3D" id="1.10.1370.10">
    <property type="entry name" value="Neurolysin, domain 3"/>
    <property type="match status" value="1"/>
</dbReference>
<dbReference type="PANTHER" id="PTHR11804:SF79">
    <property type="entry name" value="MITOCHONDRIAL INTERMEDIATE PEPTIDASE"/>
    <property type="match status" value="1"/>
</dbReference>
<evidence type="ECO:0000256" key="7">
    <source>
        <dbReference type="RuleBase" id="RU003435"/>
    </source>
</evidence>
<protein>
    <submittedName>
        <fullName evidence="9">Mitochondrial intermediate peptidase</fullName>
    </submittedName>
</protein>
<dbReference type="Proteomes" id="UP000010552">
    <property type="component" value="Unassembled WGS sequence"/>
</dbReference>
<organism evidence="9 10">
    <name type="scientific">Pteropus alecto</name>
    <name type="common">Black flying fox</name>
    <dbReference type="NCBI Taxonomy" id="9402"/>
    <lineage>
        <taxon>Eukaryota</taxon>
        <taxon>Metazoa</taxon>
        <taxon>Chordata</taxon>
        <taxon>Craniata</taxon>
        <taxon>Vertebrata</taxon>
        <taxon>Euteleostomi</taxon>
        <taxon>Mammalia</taxon>
        <taxon>Eutheria</taxon>
        <taxon>Laurasiatheria</taxon>
        <taxon>Chiroptera</taxon>
        <taxon>Yinpterochiroptera</taxon>
        <taxon>Pteropodoidea</taxon>
        <taxon>Pteropodidae</taxon>
        <taxon>Pteropodinae</taxon>
        <taxon>Pteropus</taxon>
    </lineage>
</organism>
<dbReference type="GO" id="GO:0004222">
    <property type="term" value="F:metalloendopeptidase activity"/>
    <property type="evidence" value="ECO:0007669"/>
    <property type="project" value="InterPro"/>
</dbReference>
<gene>
    <name evidence="9" type="ORF">PAL_GLEAN10010660</name>
</gene>
<feature type="domain" description="Peptidase M3A/M3B catalytic" evidence="8">
    <location>
        <begin position="49"/>
        <end position="130"/>
    </location>
</feature>
<dbReference type="SUPFAM" id="SSF55486">
    <property type="entry name" value="Metalloproteases ('zincins'), catalytic domain"/>
    <property type="match status" value="1"/>
</dbReference>
<evidence type="ECO:0000256" key="2">
    <source>
        <dbReference type="ARBA" id="ARBA00022670"/>
    </source>
</evidence>
<evidence type="ECO:0000313" key="9">
    <source>
        <dbReference type="EMBL" id="ELK09295.1"/>
    </source>
</evidence>
<dbReference type="InterPro" id="IPR001567">
    <property type="entry name" value="Pept_M3A_M3B_dom"/>
</dbReference>
<dbReference type="PANTHER" id="PTHR11804">
    <property type="entry name" value="PROTEASE M3 THIMET OLIGOPEPTIDASE-RELATED"/>
    <property type="match status" value="1"/>
</dbReference>
<evidence type="ECO:0000256" key="5">
    <source>
        <dbReference type="ARBA" id="ARBA00022833"/>
    </source>
</evidence>
<reference evidence="10" key="1">
    <citation type="journal article" date="2013" name="Science">
        <title>Comparative analysis of bat genomes provides insight into the evolution of flight and immunity.</title>
        <authorList>
            <person name="Zhang G."/>
            <person name="Cowled C."/>
            <person name="Shi Z."/>
            <person name="Huang Z."/>
            <person name="Bishop-Lilly K.A."/>
            <person name="Fang X."/>
            <person name="Wynne J.W."/>
            <person name="Xiong Z."/>
            <person name="Baker M.L."/>
            <person name="Zhao W."/>
            <person name="Tachedjian M."/>
            <person name="Zhu Y."/>
            <person name="Zhou P."/>
            <person name="Jiang X."/>
            <person name="Ng J."/>
            <person name="Yang L."/>
            <person name="Wu L."/>
            <person name="Xiao J."/>
            <person name="Feng Y."/>
            <person name="Chen Y."/>
            <person name="Sun X."/>
            <person name="Zhang Y."/>
            <person name="Marsh G.A."/>
            <person name="Crameri G."/>
            <person name="Broder C.C."/>
            <person name="Frey K.G."/>
            <person name="Wang L.F."/>
            <person name="Wang J."/>
        </authorList>
    </citation>
    <scope>NUCLEOTIDE SEQUENCE [LARGE SCALE GENOMIC DNA]</scope>
</reference>
<keyword evidence="6 7" id="KW-0482">Metalloprotease</keyword>